<dbReference type="Pfam" id="PF08461">
    <property type="entry name" value="WHD_RNase_R"/>
    <property type="match status" value="1"/>
</dbReference>
<keyword evidence="7 8" id="KW-0694">RNA-binding</keyword>
<dbReference type="SUPFAM" id="SSF50249">
    <property type="entry name" value="Nucleic acid-binding proteins"/>
    <property type="match status" value="4"/>
</dbReference>
<dbReference type="GO" id="GO:0008859">
    <property type="term" value="F:exoribonuclease II activity"/>
    <property type="evidence" value="ECO:0007669"/>
    <property type="project" value="UniProtKB-UniRule"/>
</dbReference>
<dbReference type="CDD" id="cd04471">
    <property type="entry name" value="S1_RNase_R"/>
    <property type="match status" value="1"/>
</dbReference>
<dbReference type="Pfam" id="PF08206">
    <property type="entry name" value="OB_RNB"/>
    <property type="match status" value="1"/>
</dbReference>
<dbReference type="InterPro" id="IPR011129">
    <property type="entry name" value="CSD"/>
</dbReference>
<dbReference type="Gene3D" id="2.40.50.140">
    <property type="entry name" value="Nucleic acid-binding proteins"/>
    <property type="match status" value="2"/>
</dbReference>
<dbReference type="PROSITE" id="PS01175">
    <property type="entry name" value="RIBONUCLEASE_II"/>
    <property type="match status" value="1"/>
</dbReference>
<dbReference type="SMART" id="SM00357">
    <property type="entry name" value="CSP"/>
    <property type="match status" value="1"/>
</dbReference>
<evidence type="ECO:0000256" key="9">
    <source>
        <dbReference type="SAM" id="Coils"/>
    </source>
</evidence>
<comment type="function">
    <text evidence="8">3'-5' exoribonuclease that releases 5'-nucleoside monophosphates and is involved in maturation of structured RNAs.</text>
</comment>
<dbReference type="GeneID" id="66741384"/>
<keyword evidence="3 8" id="KW-0963">Cytoplasm</keyword>
<comment type="catalytic activity">
    <reaction evidence="1 8">
        <text>Exonucleolytic cleavage in the 3'- to 5'-direction to yield nucleoside 5'-phosphates.</text>
        <dbReference type="EC" id="3.1.13.1"/>
    </reaction>
</comment>
<dbReference type="GO" id="GO:0006402">
    <property type="term" value="P:mRNA catabolic process"/>
    <property type="evidence" value="ECO:0007669"/>
    <property type="project" value="TreeGrafter"/>
</dbReference>
<reference evidence="11 12" key="1">
    <citation type="submission" date="2019-04" db="EMBL/GenBank/DDBJ databases">
        <title>Complete genome sequencing of Piscirickettsia salmonis strain Psal-009.</title>
        <authorList>
            <person name="Schober I."/>
            <person name="Bunk B."/>
            <person name="Sproer C."/>
            <person name="Carril G.P."/>
            <person name="Riedel T."/>
            <person name="Flores-Herrera P.A."/>
            <person name="Nourdin-Galindo G."/>
            <person name="Marshall S.H."/>
            <person name="Overmann J."/>
        </authorList>
    </citation>
    <scope>NUCLEOTIDE SEQUENCE [LARGE SCALE GENOMIC DNA]</scope>
    <source>
        <strain evidence="11 12">Psal-009</strain>
    </source>
</reference>
<evidence type="ECO:0000256" key="2">
    <source>
        <dbReference type="ARBA" id="ARBA00004496"/>
    </source>
</evidence>
<dbReference type="InterPro" id="IPR013223">
    <property type="entry name" value="RNase_B_OB_dom"/>
</dbReference>
<comment type="subcellular location">
    <subcellularLocation>
        <location evidence="2 8">Cytoplasm</location>
    </subcellularLocation>
</comment>
<dbReference type="InterPro" id="IPR003029">
    <property type="entry name" value="S1_domain"/>
</dbReference>
<proteinExistence type="inferred from homology"/>
<evidence type="ECO:0000256" key="7">
    <source>
        <dbReference type="ARBA" id="ARBA00022884"/>
    </source>
</evidence>
<dbReference type="RefSeq" id="WP_016209829.1">
    <property type="nucleotide sequence ID" value="NZ_CP012413.1"/>
</dbReference>
<dbReference type="InterPro" id="IPR050180">
    <property type="entry name" value="RNR_Ribonuclease"/>
</dbReference>
<feature type="compositionally biased region" description="Basic residues" evidence="10">
    <location>
        <begin position="771"/>
        <end position="799"/>
    </location>
</feature>
<feature type="compositionally biased region" description="Basic and acidic residues" evidence="10">
    <location>
        <begin position="11"/>
        <end position="23"/>
    </location>
</feature>
<evidence type="ECO:0000256" key="3">
    <source>
        <dbReference type="ARBA" id="ARBA00022490"/>
    </source>
</evidence>
<dbReference type="InterPro" id="IPR022966">
    <property type="entry name" value="RNase_II/R_CS"/>
</dbReference>
<dbReference type="InterPro" id="IPR040476">
    <property type="entry name" value="CSD2"/>
</dbReference>
<dbReference type="InterPro" id="IPR013668">
    <property type="entry name" value="RNase_R_HTH_12"/>
</dbReference>
<evidence type="ECO:0000256" key="5">
    <source>
        <dbReference type="ARBA" id="ARBA00022801"/>
    </source>
</evidence>
<comment type="similarity">
    <text evidence="8">Belongs to the RNR ribonuclease family. RNase R subfamily.</text>
</comment>
<evidence type="ECO:0000256" key="4">
    <source>
        <dbReference type="ARBA" id="ARBA00022722"/>
    </source>
</evidence>
<dbReference type="PROSITE" id="PS50126">
    <property type="entry name" value="S1"/>
    <property type="match status" value="1"/>
</dbReference>
<dbReference type="Pfam" id="PF17876">
    <property type="entry name" value="CSD2"/>
    <property type="match status" value="1"/>
</dbReference>
<dbReference type="GO" id="GO:0003723">
    <property type="term" value="F:RNA binding"/>
    <property type="evidence" value="ECO:0007669"/>
    <property type="project" value="UniProtKB-UniRule"/>
</dbReference>
<dbReference type="HAMAP" id="MF_01895">
    <property type="entry name" value="RNase_R"/>
    <property type="match status" value="1"/>
</dbReference>
<dbReference type="PANTHER" id="PTHR23355">
    <property type="entry name" value="RIBONUCLEASE"/>
    <property type="match status" value="1"/>
</dbReference>
<dbReference type="AlphaFoldDB" id="A0A9Q6LQF2"/>
<feature type="coiled-coil region" evidence="9">
    <location>
        <begin position="55"/>
        <end position="82"/>
    </location>
</feature>
<sequence>MVKKKTTSKKAQQDPHARREANKYENPIASREHILALIKGAAVALSRGEIAEQLALRDEESLEALRRRLRAMERDGQLVRKKEGYYPADKFELVEGRVHAHKDGFGFVCLDDADDVFLSIGQMKALWHGDIVQARISGVSAKGRREGTVVDIIERGVEQVTGRFFTSARGHYVEPDDKKTKQRIFITAENAGGAEDGQMVSILILSHPSYRRQADGRVVEILGDYMAPGMETDVALRVHNIPHEWPEAVQEQVQDFGEEVLEKDKKGRVDLRELPLVTIDGEDARDFDDAVYCEEKVSGGWRLYVAIADVSHYVRKGSALDKEALKRGNSVYFSGRVVPMLPEILSNGLCSLNPHVDRLCMVSEITISAAGRLSGYKFYPALMRSHARLTYTDVSQILEHDDTRLKEKYRALVPHLHSLYTMYQVLLKRREERGALDFETTELKVLFRSDRKIEKIVPSARNEAHRLIEECMLCANVATARFLRKHELAALYRVHEGPKADKVVDVRQFFSELGLNLPGGSKPSPQDYAMALKSIQGRDDFHVVQTVLLRSLMQAVYSPEEKGHFGLAYPAYTHFTSPIRRYPDLLVHRIIRHQLGLTGGVSYSEEKMLEYGEHCSMTERRADEATRDALDALKCEYMLDKIGEQFVGTISAVTHFGIFVQIKDVYIEGLVHVSQLQGDYYHFDGTRHCLMGERTKRCYTLGDEVEIVVANVNLDTKMIDFSLLEFLQDNLQKKGNSQGTKKTAKKKIGKKVAQSKKSTVADDKQPVAAKKATKKNSNRKAKVKNNAKSSRFKVKKKNK</sequence>
<evidence type="ECO:0000256" key="8">
    <source>
        <dbReference type="HAMAP-Rule" id="MF_01895"/>
    </source>
</evidence>
<accession>A0A9Q6LQF2</accession>
<keyword evidence="5 8" id="KW-0378">Hydrolase</keyword>
<dbReference type="SMART" id="SM00316">
    <property type="entry name" value="S1"/>
    <property type="match status" value="1"/>
</dbReference>
<feature type="region of interest" description="Disordered" evidence="10">
    <location>
        <begin position="734"/>
        <end position="799"/>
    </location>
</feature>
<protein>
    <recommendedName>
        <fullName evidence="8">Ribonuclease R</fullName>
        <shortName evidence="8">RNase R</shortName>
        <ecNumber evidence="8">3.1.13.1</ecNumber>
    </recommendedName>
</protein>
<evidence type="ECO:0000256" key="1">
    <source>
        <dbReference type="ARBA" id="ARBA00001849"/>
    </source>
</evidence>
<dbReference type="EC" id="3.1.13.1" evidence="8"/>
<dbReference type="SMART" id="SM00955">
    <property type="entry name" value="RNB"/>
    <property type="match status" value="1"/>
</dbReference>
<dbReference type="EMBL" id="CP038908">
    <property type="protein sequence ID" value="QGO06100.1"/>
    <property type="molecule type" value="Genomic_DNA"/>
</dbReference>
<evidence type="ECO:0000313" key="12">
    <source>
        <dbReference type="Proteomes" id="UP000422232"/>
    </source>
</evidence>
<dbReference type="GO" id="GO:0005829">
    <property type="term" value="C:cytosol"/>
    <property type="evidence" value="ECO:0007669"/>
    <property type="project" value="TreeGrafter"/>
</dbReference>
<evidence type="ECO:0000313" key="11">
    <source>
        <dbReference type="EMBL" id="QGO06100.1"/>
    </source>
</evidence>
<name>A0A9Q6LQF2_PISSA</name>
<dbReference type="Pfam" id="PF00773">
    <property type="entry name" value="RNB"/>
    <property type="match status" value="1"/>
</dbReference>
<feature type="compositionally biased region" description="Basic residues" evidence="10">
    <location>
        <begin position="742"/>
        <end position="754"/>
    </location>
</feature>
<dbReference type="NCBIfam" id="TIGR02063">
    <property type="entry name" value="RNase_R"/>
    <property type="match status" value="1"/>
</dbReference>
<dbReference type="InterPro" id="IPR012340">
    <property type="entry name" value="NA-bd_OB-fold"/>
</dbReference>
<keyword evidence="4 8" id="KW-0540">Nuclease</keyword>
<dbReference type="Pfam" id="PF00575">
    <property type="entry name" value="S1"/>
    <property type="match status" value="1"/>
</dbReference>
<organism evidence="11 12">
    <name type="scientific">Piscirickettsia salmonis</name>
    <dbReference type="NCBI Taxonomy" id="1238"/>
    <lineage>
        <taxon>Bacteria</taxon>
        <taxon>Pseudomonadati</taxon>
        <taxon>Pseudomonadota</taxon>
        <taxon>Gammaproteobacteria</taxon>
        <taxon>Thiotrichales</taxon>
        <taxon>Piscirickettsiaceae</taxon>
        <taxon>Piscirickettsia</taxon>
    </lineage>
</organism>
<keyword evidence="6 8" id="KW-0269">Exonuclease</keyword>
<gene>
    <name evidence="8 11" type="primary">rnr</name>
    <name evidence="11" type="ORF">Psal009_02002</name>
</gene>
<keyword evidence="9" id="KW-0175">Coiled coil</keyword>
<dbReference type="NCBIfam" id="TIGR00358">
    <property type="entry name" value="3_prime_RNase"/>
    <property type="match status" value="1"/>
</dbReference>
<dbReference type="InterPro" id="IPR004476">
    <property type="entry name" value="RNase_II/RNase_R"/>
</dbReference>
<evidence type="ECO:0000256" key="10">
    <source>
        <dbReference type="SAM" id="MobiDB-lite"/>
    </source>
</evidence>
<dbReference type="Proteomes" id="UP000422232">
    <property type="component" value="Chromosome"/>
</dbReference>
<feature type="region of interest" description="Disordered" evidence="10">
    <location>
        <begin position="1"/>
        <end position="25"/>
    </location>
</feature>
<dbReference type="PANTHER" id="PTHR23355:SF9">
    <property type="entry name" value="DIS3-LIKE EXONUCLEASE 2"/>
    <property type="match status" value="1"/>
</dbReference>
<dbReference type="InterPro" id="IPR011805">
    <property type="entry name" value="RNase_R"/>
</dbReference>
<evidence type="ECO:0000256" key="6">
    <source>
        <dbReference type="ARBA" id="ARBA00022839"/>
    </source>
</evidence>
<dbReference type="InterPro" id="IPR001900">
    <property type="entry name" value="RNase_II/R"/>
</dbReference>
<keyword evidence="12" id="KW-1185">Reference proteome</keyword>